<keyword evidence="1" id="KW-0472">Membrane</keyword>
<evidence type="ECO:0000313" key="3">
    <source>
        <dbReference type="Proteomes" id="UP000483004"/>
    </source>
</evidence>
<dbReference type="Proteomes" id="UP000483004">
    <property type="component" value="Unassembled WGS sequence"/>
</dbReference>
<gene>
    <name evidence="2" type="ORF">F9B16_20660</name>
</gene>
<sequence>MKRPGDGGHVPPEAAVRVGTAIVLIWLVIGAIAAGQRHYYDDRKASCAKVGTVVVTIVAGPLNYVGANPKVHCKTPQPSK</sequence>
<keyword evidence="3" id="KW-1185">Reference proteome</keyword>
<dbReference type="AlphaFoldDB" id="A0A6L3VRU7"/>
<dbReference type="OrthoDB" id="4950701at2"/>
<name>A0A6L3VRU7_9ACTN</name>
<protein>
    <submittedName>
        <fullName evidence="2">Uncharacterized protein</fullName>
    </submittedName>
</protein>
<keyword evidence="1" id="KW-0812">Transmembrane</keyword>
<feature type="transmembrane region" description="Helical" evidence="1">
    <location>
        <begin position="14"/>
        <end position="34"/>
    </location>
</feature>
<organism evidence="2 3">
    <name type="scientific">Actinomadura montaniterrae</name>
    <dbReference type="NCBI Taxonomy" id="1803903"/>
    <lineage>
        <taxon>Bacteria</taxon>
        <taxon>Bacillati</taxon>
        <taxon>Actinomycetota</taxon>
        <taxon>Actinomycetes</taxon>
        <taxon>Streptosporangiales</taxon>
        <taxon>Thermomonosporaceae</taxon>
        <taxon>Actinomadura</taxon>
    </lineage>
</organism>
<proteinExistence type="predicted"/>
<keyword evidence="1" id="KW-1133">Transmembrane helix</keyword>
<comment type="caution">
    <text evidence="2">The sequence shown here is derived from an EMBL/GenBank/DDBJ whole genome shotgun (WGS) entry which is preliminary data.</text>
</comment>
<evidence type="ECO:0000313" key="2">
    <source>
        <dbReference type="EMBL" id="KAB2379328.1"/>
    </source>
</evidence>
<evidence type="ECO:0000256" key="1">
    <source>
        <dbReference type="SAM" id="Phobius"/>
    </source>
</evidence>
<dbReference type="EMBL" id="WBMR01000058">
    <property type="protein sequence ID" value="KAB2379328.1"/>
    <property type="molecule type" value="Genomic_DNA"/>
</dbReference>
<accession>A0A6L3VRU7</accession>
<reference evidence="2 3" key="1">
    <citation type="submission" date="2019-09" db="EMBL/GenBank/DDBJ databases">
        <title>Actinomadura physcomitrii sp. nov., a novel actinomycete isolated from moss [Physcomitrium sphaericum (Ludw) Fuernr].</title>
        <authorList>
            <person name="Liu C."/>
            <person name="Zhuang X."/>
        </authorList>
    </citation>
    <scope>NUCLEOTIDE SEQUENCE [LARGE SCALE GENOMIC DNA]</scope>
    <source>
        <strain evidence="2 3">CYP1-1B</strain>
    </source>
</reference>